<sequence length="177" mass="20295">MFWGMTKGVLTMAQVLIVIDMQKALSDLDQREKTIATINSRIDQYRHLNRPIVFIQHTEPDMEVSSDNWKIFDEIHSKGTDTYFNKIKPDSFYQTGLESYLKMNDLKSIEICGAQVEFCVDTTIRVAFHLGFKIDLLLDGVSTMDSMSLTASQIKAHHASIWKNRFAKFVTVKSPLI</sequence>
<comment type="similarity">
    <text evidence="1">Belongs to the isochorismatase family.</text>
</comment>
<dbReference type="SUPFAM" id="SSF52499">
    <property type="entry name" value="Isochorismatase-like hydrolases"/>
    <property type="match status" value="1"/>
</dbReference>
<evidence type="ECO:0000259" key="3">
    <source>
        <dbReference type="Pfam" id="PF00857"/>
    </source>
</evidence>
<accession>A0A0R2L4F2</accession>
<dbReference type="AlphaFoldDB" id="A0A0R2L4F2"/>
<keyword evidence="2" id="KW-0378">Hydrolase</keyword>
<reference evidence="4 5" key="1">
    <citation type="journal article" date="2015" name="Genome Announc.">
        <title>Expanding the biotechnology potential of lactobacilli through comparative genomics of 213 strains and associated genera.</title>
        <authorList>
            <person name="Sun Z."/>
            <person name="Harris H.M."/>
            <person name="McCann A."/>
            <person name="Guo C."/>
            <person name="Argimon S."/>
            <person name="Zhang W."/>
            <person name="Yang X."/>
            <person name="Jeffery I.B."/>
            <person name="Cooney J.C."/>
            <person name="Kagawa T.F."/>
            <person name="Liu W."/>
            <person name="Song Y."/>
            <person name="Salvetti E."/>
            <person name="Wrobel A."/>
            <person name="Rasinkangas P."/>
            <person name="Parkhill J."/>
            <person name="Rea M.C."/>
            <person name="O'Sullivan O."/>
            <person name="Ritari J."/>
            <person name="Douillard F.P."/>
            <person name="Paul Ross R."/>
            <person name="Yang R."/>
            <person name="Briner A.E."/>
            <person name="Felis G.E."/>
            <person name="de Vos W.M."/>
            <person name="Barrangou R."/>
            <person name="Klaenhammer T.R."/>
            <person name="Caufield P.W."/>
            <person name="Cui Y."/>
            <person name="Zhang H."/>
            <person name="O'Toole P.W."/>
        </authorList>
    </citation>
    <scope>NUCLEOTIDE SEQUENCE [LARGE SCALE GENOMIC DNA]</scope>
    <source>
        <strain evidence="4 5">DSM 24716</strain>
    </source>
</reference>
<evidence type="ECO:0000313" key="5">
    <source>
        <dbReference type="Proteomes" id="UP000051006"/>
    </source>
</evidence>
<dbReference type="STRING" id="993692.IV57_GL001781"/>
<organism evidence="4 5">
    <name type="scientific">Companilactobacillus kimchiensis</name>
    <dbReference type="NCBI Taxonomy" id="993692"/>
    <lineage>
        <taxon>Bacteria</taxon>
        <taxon>Bacillati</taxon>
        <taxon>Bacillota</taxon>
        <taxon>Bacilli</taxon>
        <taxon>Lactobacillales</taxon>
        <taxon>Lactobacillaceae</taxon>
        <taxon>Companilactobacillus</taxon>
    </lineage>
</organism>
<dbReference type="PANTHER" id="PTHR43540:SF14">
    <property type="entry name" value="ISOCHORISMATASE"/>
    <property type="match status" value="1"/>
</dbReference>
<name>A0A0R2L4F2_9LACO</name>
<dbReference type="GO" id="GO:0016787">
    <property type="term" value="F:hydrolase activity"/>
    <property type="evidence" value="ECO:0007669"/>
    <property type="project" value="UniProtKB-KW"/>
</dbReference>
<dbReference type="Gene3D" id="3.40.50.850">
    <property type="entry name" value="Isochorismatase-like"/>
    <property type="match status" value="1"/>
</dbReference>
<keyword evidence="5" id="KW-1185">Reference proteome</keyword>
<dbReference type="InterPro" id="IPR000868">
    <property type="entry name" value="Isochorismatase-like_dom"/>
</dbReference>
<dbReference type="Proteomes" id="UP000051006">
    <property type="component" value="Unassembled WGS sequence"/>
</dbReference>
<dbReference type="CDD" id="cd01014">
    <property type="entry name" value="nicotinamidase_related"/>
    <property type="match status" value="1"/>
</dbReference>
<dbReference type="PATRIC" id="fig|993692.3.peg.1809"/>
<feature type="domain" description="Isochorismatase-like" evidence="3">
    <location>
        <begin position="15"/>
        <end position="147"/>
    </location>
</feature>
<dbReference type="EMBL" id="JQCF01000039">
    <property type="protein sequence ID" value="KRN96547.1"/>
    <property type="molecule type" value="Genomic_DNA"/>
</dbReference>
<gene>
    <name evidence="4" type="ORF">IV57_GL001781</name>
</gene>
<dbReference type="PANTHER" id="PTHR43540">
    <property type="entry name" value="PEROXYUREIDOACRYLATE/UREIDOACRYLATE AMIDOHYDROLASE-RELATED"/>
    <property type="match status" value="1"/>
</dbReference>
<dbReference type="Pfam" id="PF00857">
    <property type="entry name" value="Isochorismatase"/>
    <property type="match status" value="1"/>
</dbReference>
<protein>
    <submittedName>
        <fullName evidence="4">Isochorismatase transposase</fullName>
    </submittedName>
</protein>
<evidence type="ECO:0000256" key="2">
    <source>
        <dbReference type="ARBA" id="ARBA00022801"/>
    </source>
</evidence>
<dbReference type="InterPro" id="IPR050272">
    <property type="entry name" value="Isochorismatase-like_hydrls"/>
</dbReference>
<dbReference type="InterPro" id="IPR036380">
    <property type="entry name" value="Isochorismatase-like_sf"/>
</dbReference>
<evidence type="ECO:0000313" key="4">
    <source>
        <dbReference type="EMBL" id="KRN96547.1"/>
    </source>
</evidence>
<evidence type="ECO:0000256" key="1">
    <source>
        <dbReference type="ARBA" id="ARBA00006336"/>
    </source>
</evidence>
<proteinExistence type="inferred from homology"/>
<comment type="caution">
    <text evidence="4">The sequence shown here is derived from an EMBL/GenBank/DDBJ whole genome shotgun (WGS) entry which is preliminary data.</text>
</comment>